<reference evidence="15 16" key="2">
    <citation type="submission" date="2018-11" db="EMBL/GenBank/DDBJ databases">
        <title>Genomic Encyclopedia of Type Strains, Phase IV (KMG-IV): sequencing the most valuable type-strain genomes for metagenomic binning, comparative biology and taxonomic classification.</title>
        <authorList>
            <person name="Goeker M."/>
        </authorList>
    </citation>
    <scope>NUCLEOTIDE SEQUENCE [LARGE SCALE GENOMIC DNA]</scope>
    <source>
        <strain evidence="15 16">DSM 27783</strain>
    </source>
</reference>
<evidence type="ECO:0000256" key="7">
    <source>
        <dbReference type="ARBA" id="ARBA00023146"/>
    </source>
</evidence>
<evidence type="ECO:0000313" key="15">
    <source>
        <dbReference type="EMBL" id="ROR40224.1"/>
    </source>
</evidence>
<dbReference type="Proteomes" id="UP000272781">
    <property type="component" value="Unassembled WGS sequence"/>
</dbReference>
<sequence>MREYKPAEIEVKWQDTWDKEKAFEPKEDKTLPKKYILSMFPYPSGRIHMGHVRNYTIGDALARYYRKEGYNVLHPIGWDSFGMPAENAAIKHGVHPKKWTYENIDYMRKELNRLGLSFSKTREFATSDPEYTRWEQEFIIKMYENGLLERRTQKVNWCETCHTVLANEQVIDGCCWRCDNPIEIKELPGWYIKITKYAEELLNDMEKIKDGWPEKVLTMQKNWIGKSTGLKFKFNLSDESRKKLNEKFDGYEVFTTRPDTIYGVTYSALAPEHPIIDYMLENKLFDEETEKKVRQIRSILPKERQAMEKDGVYLGIDVIHPLTGEKVPVWMANFVLMDYGSGAVMAVPAHDERDFEFATKFNLPIKWVIKPENGELDKTKAYTEPGILINSGEFTGMRSEEAKEAIMKKFEELGIGKKVTNYRLRDWGISRQRYWGAPLPFIKCPKCGIVPEKIENLPVTLPEDVEITGSGNPLEMHPTWKKTTCPVCGAEAERETDTMDTFVQSSWYQFRYVSDFHKYKDVPFRKEDEKYWMPVDQYIGGIEHAILHLLYARFFTKALRDLGYVSVDEPFARLLTQGMVLKDGSKMSKSKGNVVDPDEIVAKYGADTARLFILFAAPPEQELEWSDSGVEGAYRFLNRLYQNASKCYKTDKIPQIDISKLTKEEKEARRKVYETLKRSKDTYEKTFAFNTLIASAMEALNALNKIDNKDIYTEGYWILMNVLEPIIPHITSEISEELFNRENFKPIKIDEEALKKDEINYPVQVNGKKRAEISVPADANKEEVLKIAKEAVAKQIEGKEIVKEIFVPGRIINIVVKG</sequence>
<dbReference type="CDD" id="cd00812">
    <property type="entry name" value="LeuRS_core"/>
    <property type="match status" value="1"/>
</dbReference>
<dbReference type="InterPro" id="IPR002302">
    <property type="entry name" value="Leu-tRNA-ligase"/>
</dbReference>
<dbReference type="CDD" id="cd07958">
    <property type="entry name" value="Anticodon_Ia_Leu_BEm"/>
    <property type="match status" value="1"/>
</dbReference>
<proteinExistence type="inferred from homology"/>
<keyword evidence="6 9" id="KW-0648">Protein biosynthesis</keyword>
<keyword evidence="7 9" id="KW-0030">Aminoacyl-tRNA synthetase</keyword>
<dbReference type="InterPro" id="IPR009080">
    <property type="entry name" value="tRNAsynth_Ia_anticodon-bd"/>
</dbReference>
<keyword evidence="4 9" id="KW-0547">Nucleotide-binding</keyword>
<dbReference type="FunFam" id="1.10.730.10:FF:000002">
    <property type="entry name" value="Leucine--tRNA ligase"/>
    <property type="match status" value="1"/>
</dbReference>
<comment type="catalytic activity">
    <reaction evidence="8 9">
        <text>tRNA(Leu) + L-leucine + ATP = L-leucyl-tRNA(Leu) + AMP + diphosphate</text>
        <dbReference type="Rhea" id="RHEA:11688"/>
        <dbReference type="Rhea" id="RHEA-COMP:9613"/>
        <dbReference type="Rhea" id="RHEA-COMP:9622"/>
        <dbReference type="ChEBI" id="CHEBI:30616"/>
        <dbReference type="ChEBI" id="CHEBI:33019"/>
        <dbReference type="ChEBI" id="CHEBI:57427"/>
        <dbReference type="ChEBI" id="CHEBI:78442"/>
        <dbReference type="ChEBI" id="CHEBI:78494"/>
        <dbReference type="ChEBI" id="CHEBI:456215"/>
        <dbReference type="EC" id="6.1.1.4"/>
    </reaction>
</comment>
<dbReference type="GO" id="GO:0006429">
    <property type="term" value="P:leucyl-tRNA aminoacylation"/>
    <property type="evidence" value="ECO:0007669"/>
    <property type="project" value="UniProtKB-UniRule"/>
</dbReference>
<evidence type="ECO:0000256" key="5">
    <source>
        <dbReference type="ARBA" id="ARBA00022840"/>
    </source>
</evidence>
<dbReference type="InterPro" id="IPR001412">
    <property type="entry name" value="aa-tRNA-synth_I_CS"/>
</dbReference>
<dbReference type="PANTHER" id="PTHR43740:SF2">
    <property type="entry name" value="LEUCINE--TRNA LIGASE, MITOCHONDRIAL"/>
    <property type="match status" value="1"/>
</dbReference>
<dbReference type="Gene3D" id="3.40.50.620">
    <property type="entry name" value="HUPs"/>
    <property type="match status" value="2"/>
</dbReference>
<dbReference type="Gene3D" id="1.10.730.10">
    <property type="entry name" value="Isoleucyl-tRNA Synthetase, Domain 1"/>
    <property type="match status" value="2"/>
</dbReference>
<dbReference type="EMBL" id="CP027432">
    <property type="protein sequence ID" value="QCI27598.1"/>
    <property type="molecule type" value="Genomic_DNA"/>
</dbReference>
<evidence type="ECO:0000256" key="8">
    <source>
        <dbReference type="ARBA" id="ARBA00047469"/>
    </source>
</evidence>
<evidence type="ECO:0000256" key="9">
    <source>
        <dbReference type="HAMAP-Rule" id="MF_00049"/>
    </source>
</evidence>
<comment type="subcellular location">
    <subcellularLocation>
        <location evidence="9">Cytoplasm</location>
    </subcellularLocation>
</comment>
<feature type="binding site" evidence="9">
    <location>
        <position position="589"/>
    </location>
    <ligand>
        <name>ATP</name>
        <dbReference type="ChEBI" id="CHEBI:30616"/>
    </ligand>
</feature>
<evidence type="ECO:0000256" key="4">
    <source>
        <dbReference type="ARBA" id="ARBA00022741"/>
    </source>
</evidence>
<reference evidence="14" key="3">
    <citation type="submission" date="2019-06" db="EMBL/GenBank/DDBJ databases">
        <title>A comparative analysis of the Nautiliaceae.</title>
        <authorList>
            <person name="Grosche A."/>
            <person name="Smedile F."/>
            <person name="Vetriani C."/>
        </authorList>
    </citation>
    <scope>NUCLEOTIDE SEQUENCE</scope>
    <source>
        <strain evidence="14">TB6</strain>
    </source>
</reference>
<feature type="domain" description="Methionyl/Leucyl tRNA synthetase" evidence="12">
    <location>
        <begin position="35"/>
        <end position="179"/>
    </location>
</feature>
<feature type="domain" description="Leucyl-tRNA synthetase editing" evidence="13">
    <location>
        <begin position="221"/>
        <end position="410"/>
    </location>
</feature>
<evidence type="ECO:0000313" key="17">
    <source>
        <dbReference type="Proteomes" id="UP000298805"/>
    </source>
</evidence>
<dbReference type="EMBL" id="RJVK01000002">
    <property type="protein sequence ID" value="ROR40224.1"/>
    <property type="molecule type" value="Genomic_DNA"/>
</dbReference>
<dbReference type="Pfam" id="PF09334">
    <property type="entry name" value="tRNA-synt_1g"/>
    <property type="match status" value="2"/>
</dbReference>
<dbReference type="SUPFAM" id="SSF50677">
    <property type="entry name" value="ValRS/IleRS/LeuRS editing domain"/>
    <property type="match status" value="1"/>
</dbReference>
<comment type="similarity">
    <text evidence="1 9 10">Belongs to the class-I aminoacyl-tRNA synthetase family.</text>
</comment>
<feature type="short sequence motif" description="'KMSKS' region" evidence="9">
    <location>
        <begin position="586"/>
        <end position="590"/>
    </location>
</feature>
<dbReference type="InterPro" id="IPR009008">
    <property type="entry name" value="Val/Leu/Ile-tRNA-synth_edit"/>
</dbReference>
<feature type="short sequence motif" description="'HIGH' region" evidence="9">
    <location>
        <begin position="41"/>
        <end position="51"/>
    </location>
</feature>
<dbReference type="SUPFAM" id="SSF52374">
    <property type="entry name" value="Nucleotidylyl transferase"/>
    <property type="match status" value="1"/>
</dbReference>
<dbReference type="Pfam" id="PF08264">
    <property type="entry name" value="Anticodon_1"/>
    <property type="match status" value="1"/>
</dbReference>
<keyword evidence="2 9" id="KW-0963">Cytoplasm</keyword>
<dbReference type="AlphaFoldDB" id="A0AAJ4RDA1"/>
<dbReference type="InterPro" id="IPR025709">
    <property type="entry name" value="Leu_tRNA-synth_edit"/>
</dbReference>
<reference evidence="17" key="1">
    <citation type="submission" date="2018-03" db="EMBL/GenBank/DDBJ databases">
        <title>A comparative analysis of the Nautiliaceae.</title>
        <authorList>
            <person name="Grosche A."/>
            <person name="Smedile F."/>
            <person name="Vetriani C."/>
        </authorList>
    </citation>
    <scope>NUCLEOTIDE SEQUENCE [LARGE SCALE GENOMIC DNA]</scope>
    <source>
        <strain evidence="17">TB6</strain>
    </source>
</reference>
<dbReference type="PRINTS" id="PR00985">
    <property type="entry name" value="TRNASYNTHLEU"/>
</dbReference>
<evidence type="ECO:0000256" key="10">
    <source>
        <dbReference type="RuleBase" id="RU363039"/>
    </source>
</evidence>
<dbReference type="SUPFAM" id="SSF47323">
    <property type="entry name" value="Anticodon-binding domain of a subclass of class I aminoacyl-tRNA synthetases"/>
    <property type="match status" value="1"/>
</dbReference>
<feature type="domain" description="Methionyl/Valyl/Leucyl/Isoleucyl-tRNA synthetase anticodon-binding" evidence="11">
    <location>
        <begin position="666"/>
        <end position="783"/>
    </location>
</feature>
<dbReference type="PROSITE" id="PS00178">
    <property type="entry name" value="AA_TRNA_LIGASE_I"/>
    <property type="match status" value="1"/>
</dbReference>
<evidence type="ECO:0000256" key="6">
    <source>
        <dbReference type="ARBA" id="ARBA00022917"/>
    </source>
</evidence>
<dbReference type="PANTHER" id="PTHR43740">
    <property type="entry name" value="LEUCYL-TRNA SYNTHETASE"/>
    <property type="match status" value="1"/>
</dbReference>
<dbReference type="InterPro" id="IPR014729">
    <property type="entry name" value="Rossmann-like_a/b/a_fold"/>
</dbReference>
<evidence type="ECO:0000313" key="16">
    <source>
        <dbReference type="Proteomes" id="UP000272781"/>
    </source>
</evidence>
<dbReference type="InterPro" id="IPR015413">
    <property type="entry name" value="Methionyl/Leucyl_tRNA_Synth"/>
</dbReference>
<dbReference type="HAMAP" id="MF_00049_B">
    <property type="entry name" value="Leu_tRNA_synth_B"/>
    <property type="match status" value="1"/>
</dbReference>
<dbReference type="RefSeq" id="WP_123352605.1">
    <property type="nucleotide sequence ID" value="NZ_CP027432.2"/>
</dbReference>
<dbReference type="GO" id="GO:0005829">
    <property type="term" value="C:cytosol"/>
    <property type="evidence" value="ECO:0007669"/>
    <property type="project" value="TreeGrafter"/>
</dbReference>
<dbReference type="Proteomes" id="UP000298805">
    <property type="component" value="Chromosome"/>
</dbReference>
<name>A0AAJ4RDA1_9BACT</name>
<keyword evidence="5 9" id="KW-0067">ATP-binding</keyword>
<gene>
    <name evidence="9" type="primary">leuS</name>
    <name evidence="14" type="ORF">C6V80_01050</name>
    <name evidence="15" type="ORF">EDC58_1213</name>
</gene>
<evidence type="ECO:0000256" key="2">
    <source>
        <dbReference type="ARBA" id="ARBA00022490"/>
    </source>
</evidence>
<organism evidence="15 16">
    <name type="scientific">Caminibacter pacificus</name>
    <dbReference type="NCBI Taxonomy" id="1424653"/>
    <lineage>
        <taxon>Bacteria</taxon>
        <taxon>Pseudomonadati</taxon>
        <taxon>Campylobacterota</taxon>
        <taxon>Epsilonproteobacteria</taxon>
        <taxon>Nautiliales</taxon>
        <taxon>Nautiliaceae</taxon>
        <taxon>Caminibacter</taxon>
    </lineage>
</organism>
<dbReference type="InterPro" id="IPR013155">
    <property type="entry name" value="M/V/L/I-tRNA-synth_anticd-bd"/>
</dbReference>
<dbReference type="Pfam" id="PF13603">
    <property type="entry name" value="tRNA-synt_1_2"/>
    <property type="match status" value="1"/>
</dbReference>
<dbReference type="Gene3D" id="3.10.20.590">
    <property type="match status" value="1"/>
</dbReference>
<keyword evidence="3 9" id="KW-0436">Ligase</keyword>
<feature type="domain" description="Methionyl/Leucyl tRNA synthetase" evidence="12">
    <location>
        <begin position="554"/>
        <end position="628"/>
    </location>
</feature>
<accession>A0AAJ4RDA1</accession>
<dbReference type="NCBIfam" id="TIGR00396">
    <property type="entry name" value="leuS_bact"/>
    <property type="match status" value="1"/>
</dbReference>
<dbReference type="EC" id="6.1.1.4" evidence="9"/>
<evidence type="ECO:0000256" key="1">
    <source>
        <dbReference type="ARBA" id="ARBA00005594"/>
    </source>
</evidence>
<dbReference type="GO" id="GO:0002161">
    <property type="term" value="F:aminoacyl-tRNA deacylase activity"/>
    <property type="evidence" value="ECO:0007669"/>
    <property type="project" value="InterPro"/>
</dbReference>
<evidence type="ECO:0000259" key="12">
    <source>
        <dbReference type="Pfam" id="PF09334"/>
    </source>
</evidence>
<evidence type="ECO:0000313" key="14">
    <source>
        <dbReference type="EMBL" id="QCI27598.1"/>
    </source>
</evidence>
<dbReference type="GO" id="GO:0004823">
    <property type="term" value="F:leucine-tRNA ligase activity"/>
    <property type="evidence" value="ECO:0007669"/>
    <property type="project" value="UniProtKB-UniRule"/>
</dbReference>
<evidence type="ECO:0000259" key="13">
    <source>
        <dbReference type="Pfam" id="PF13603"/>
    </source>
</evidence>
<evidence type="ECO:0000259" key="11">
    <source>
        <dbReference type="Pfam" id="PF08264"/>
    </source>
</evidence>
<protein>
    <recommendedName>
        <fullName evidence="9">Leucine--tRNA ligase</fullName>
        <ecNumber evidence="9">6.1.1.4</ecNumber>
    </recommendedName>
    <alternativeName>
        <fullName evidence="9">Leucyl-tRNA synthetase</fullName>
        <shortName evidence="9">LeuRS</shortName>
    </alternativeName>
</protein>
<dbReference type="GO" id="GO:0005524">
    <property type="term" value="F:ATP binding"/>
    <property type="evidence" value="ECO:0007669"/>
    <property type="project" value="UniProtKB-UniRule"/>
</dbReference>
<evidence type="ECO:0000256" key="3">
    <source>
        <dbReference type="ARBA" id="ARBA00022598"/>
    </source>
</evidence>
<keyword evidence="17" id="KW-1185">Reference proteome</keyword>